<dbReference type="NCBIfam" id="NF041023">
    <property type="entry name" value="PP0621_fam"/>
    <property type="match status" value="1"/>
</dbReference>
<sequence length="70" mass="7962">MILKLIIFAFVGLMIYKFLGGKLPTIGKSSEEKKLDEDTLVECEKCGTYVTVKESIMMHGKYYCSKECLD</sequence>
<reference evidence="1" key="1">
    <citation type="submission" date="2016-10" db="EMBL/GenBank/DDBJ databases">
        <authorList>
            <person name="de Groot N.N."/>
        </authorList>
    </citation>
    <scope>NUCLEOTIDE SEQUENCE</scope>
</reference>
<dbReference type="AlphaFoldDB" id="A0A1W1C445"/>
<evidence type="ECO:0000313" key="1">
    <source>
        <dbReference type="EMBL" id="SFV60610.1"/>
    </source>
</evidence>
<organism evidence="1">
    <name type="scientific">hydrothermal vent metagenome</name>
    <dbReference type="NCBI Taxonomy" id="652676"/>
    <lineage>
        <taxon>unclassified sequences</taxon>
        <taxon>metagenomes</taxon>
        <taxon>ecological metagenomes</taxon>
    </lineage>
</organism>
<name>A0A1W1C445_9ZZZZ</name>
<dbReference type="Gene3D" id="2.30.170.10">
    <property type="match status" value="1"/>
</dbReference>
<dbReference type="EMBL" id="FPHD01000055">
    <property type="protein sequence ID" value="SFV60610.1"/>
    <property type="molecule type" value="Genomic_DNA"/>
</dbReference>
<protein>
    <recommendedName>
        <fullName evidence="2">Prokaryotic metallothionein</fullName>
    </recommendedName>
</protein>
<gene>
    <name evidence="1" type="ORF">MNB_SV-8-1116</name>
</gene>
<proteinExistence type="predicted"/>
<accession>A0A1W1C445</accession>
<evidence type="ECO:0008006" key="2">
    <source>
        <dbReference type="Google" id="ProtNLM"/>
    </source>
</evidence>
<dbReference type="InterPro" id="IPR049708">
    <property type="entry name" value="PP0621-like"/>
</dbReference>